<sequence>MKVELMSSESEERGLEESMTSESEESGHEESMTSENEDAELEEEGEHDDDDDDDIFYDSDQSFNAVDVDLAEKLRTAFPFHSSADFYFRIILIQDDAPENINQEGEDLMGQLATIPYSAVMGVLADDAVTVQSEDTVYQFLVRWTAEMYRGQTRSEVWELDFMGRTGVTRFNYMSLDKLEKILNEDEMLFPRSFTERAVSEAKVYKKSIPNLRSLPPQKRMRQYKTVPLRMVETLHSRSIFVELSGNQVFNLLPLRTEQFPFLVELLFFSLVVRVMQETNILDCQ</sequence>
<dbReference type="PANTHER" id="PTHR46336">
    <property type="entry name" value="OS02G0260700 PROTEIN"/>
    <property type="match status" value="1"/>
</dbReference>
<feature type="region of interest" description="Disordered" evidence="1">
    <location>
        <begin position="1"/>
        <end position="58"/>
    </location>
</feature>
<feature type="compositionally biased region" description="Acidic residues" evidence="1">
    <location>
        <begin position="35"/>
        <end position="57"/>
    </location>
</feature>
<reference evidence="2" key="1">
    <citation type="submission" date="2020-07" db="EMBL/GenBank/DDBJ databases">
        <authorList>
            <person name="Lin J."/>
        </authorList>
    </citation>
    <scope>NUCLEOTIDE SEQUENCE</scope>
</reference>
<protein>
    <submittedName>
        <fullName evidence="2">Uncharacterized protein</fullName>
    </submittedName>
</protein>
<dbReference type="AlphaFoldDB" id="A0A6V7PNX0"/>
<organism evidence="2">
    <name type="scientific">Ananas comosus var. bracteatus</name>
    <name type="common">red pineapple</name>
    <dbReference type="NCBI Taxonomy" id="296719"/>
    <lineage>
        <taxon>Eukaryota</taxon>
        <taxon>Viridiplantae</taxon>
        <taxon>Streptophyta</taxon>
        <taxon>Embryophyta</taxon>
        <taxon>Tracheophyta</taxon>
        <taxon>Spermatophyta</taxon>
        <taxon>Magnoliopsida</taxon>
        <taxon>Liliopsida</taxon>
        <taxon>Poales</taxon>
        <taxon>Bromeliaceae</taxon>
        <taxon>Bromelioideae</taxon>
        <taxon>Ananas</taxon>
    </lineage>
</organism>
<dbReference type="GO" id="GO:0010114">
    <property type="term" value="P:response to red light"/>
    <property type="evidence" value="ECO:0007669"/>
    <property type="project" value="TreeGrafter"/>
</dbReference>
<evidence type="ECO:0000313" key="2">
    <source>
        <dbReference type="EMBL" id="CAD1832206.1"/>
    </source>
</evidence>
<evidence type="ECO:0000256" key="1">
    <source>
        <dbReference type="SAM" id="MobiDB-lite"/>
    </source>
</evidence>
<accession>A0A6V7PNX0</accession>
<dbReference type="InterPro" id="IPR045890">
    <property type="entry name" value="POB1-like"/>
</dbReference>
<name>A0A6V7PNX0_ANACO</name>
<dbReference type="GO" id="GO:0005634">
    <property type="term" value="C:nucleus"/>
    <property type="evidence" value="ECO:0007669"/>
    <property type="project" value="TreeGrafter"/>
</dbReference>
<dbReference type="EMBL" id="LR862150">
    <property type="protein sequence ID" value="CAD1832206.1"/>
    <property type="molecule type" value="Genomic_DNA"/>
</dbReference>
<proteinExistence type="predicted"/>
<dbReference type="PANTHER" id="PTHR46336:SF3">
    <property type="entry name" value="BTB_POZ DOMAIN-CONTAINING PROTEIN POB1"/>
    <property type="match status" value="1"/>
</dbReference>
<gene>
    <name evidence="2" type="ORF">CB5_LOCUS15417</name>
</gene>
<dbReference type="Gene3D" id="1.25.40.420">
    <property type="match status" value="1"/>
</dbReference>